<gene>
    <name evidence="2" type="ORF">PFL1_03609</name>
</gene>
<dbReference type="EMBL" id="KE361633">
    <property type="protein sequence ID" value="EPQ28806.1"/>
    <property type="molecule type" value="Genomic_DNA"/>
</dbReference>
<reference evidence="2 3" key="1">
    <citation type="journal article" date="2013" name="Plant Cell">
        <title>The transition from a phytopathogenic smut ancestor to an anamorphic biocontrol agent deciphered by comparative whole-genome analysis.</title>
        <authorList>
            <person name="Lefebvre F."/>
            <person name="Joly D.L."/>
            <person name="Labbe C."/>
            <person name="Teichmann B."/>
            <person name="Linning R."/>
            <person name="Belzile F."/>
            <person name="Bakkeren G."/>
            <person name="Belanger R.R."/>
        </authorList>
    </citation>
    <scope>NUCLEOTIDE SEQUENCE [LARGE SCALE GENOMIC DNA]</scope>
    <source>
        <strain evidence="2 3">PF-1</strain>
    </source>
</reference>
<evidence type="ECO:0000313" key="2">
    <source>
        <dbReference type="EMBL" id="EPQ28806.1"/>
    </source>
</evidence>
<dbReference type="Proteomes" id="UP000053664">
    <property type="component" value="Unassembled WGS sequence"/>
</dbReference>
<dbReference type="InterPro" id="IPR045114">
    <property type="entry name" value="Csn12-like"/>
</dbReference>
<dbReference type="KEGG" id="pfp:PFL1_03609"/>
<accession>A0A061HDV1</accession>
<dbReference type="GO" id="GO:0000973">
    <property type="term" value="P:post-transcriptional tethering of RNA polymerase II gene DNA at nuclear periphery"/>
    <property type="evidence" value="ECO:0007669"/>
    <property type="project" value="TreeGrafter"/>
</dbReference>
<dbReference type="SMART" id="SM00753">
    <property type="entry name" value="PAM"/>
    <property type="match status" value="1"/>
</dbReference>
<dbReference type="GeneID" id="19317717"/>
<dbReference type="AlphaFoldDB" id="A0A061HDV1"/>
<dbReference type="PANTHER" id="PTHR12732:SF8">
    <property type="entry name" value="NUCLEAR MRNA EXPORT PROTEIN THP1"/>
    <property type="match status" value="1"/>
</dbReference>
<sequence>MSALQQYLQRLRSAYVATDPDAVLAGFRIDPPTFHALKAHLTATPSQDLTAVVLSQIPLASSPFDSERFQTLVAEYLSFIRDHQHISNVISPFSSPFAPASSQASPRLEDVYDAWALVYSRASTFFSLPDTTWFIPTLRYLAASLVSLAMTVDQRMGLAKKPKTTDAAGRLSKSAGMAGNDRSQARGSETKRAAVLMLANLSFKAYFKLNNTRLCETVLGSVENALKLNRSFPGSATRQRDDTGEACYSRADRVTYRYYLGRLRLFQHSIKAAATHLRWAFDNCPNQHLKNKRLILIPLISTYLILGRYPDETLLSISSLTPQFSALVRNLRLGNGAGVNQELDRHMDWFRVHGLYLILKEKLPISVWRNLARRCLVISRSAAPPSAAPPTLGLAQLHQVARLAWQEPELEVEDVEAILTSLVDQGFVKGYILHSKNMLVLQKGPHLGFPPIWSVFEGR</sequence>
<organism evidence="2 3">
    <name type="scientific">Pseudozyma flocculosa PF-1</name>
    <dbReference type="NCBI Taxonomy" id="1277687"/>
    <lineage>
        <taxon>Eukaryota</taxon>
        <taxon>Fungi</taxon>
        <taxon>Dikarya</taxon>
        <taxon>Basidiomycota</taxon>
        <taxon>Ustilaginomycotina</taxon>
        <taxon>Ustilaginomycetes</taxon>
        <taxon>Ustilaginales</taxon>
        <taxon>Ustilaginaceae</taxon>
        <taxon>Pseudozyma</taxon>
    </lineage>
</organism>
<dbReference type="HOGENOM" id="CLU_031567_3_0_1"/>
<feature type="region of interest" description="Disordered" evidence="1">
    <location>
        <begin position="161"/>
        <end position="186"/>
    </location>
</feature>
<evidence type="ECO:0000313" key="3">
    <source>
        <dbReference type="Proteomes" id="UP000053664"/>
    </source>
</evidence>
<evidence type="ECO:0000256" key="1">
    <source>
        <dbReference type="SAM" id="MobiDB-lite"/>
    </source>
</evidence>
<dbReference type="GO" id="GO:0003723">
    <property type="term" value="F:RNA binding"/>
    <property type="evidence" value="ECO:0007669"/>
    <property type="project" value="InterPro"/>
</dbReference>
<dbReference type="Gene3D" id="1.10.10.10">
    <property type="entry name" value="Winged helix-like DNA-binding domain superfamily/Winged helix DNA-binding domain"/>
    <property type="match status" value="1"/>
</dbReference>
<dbReference type="GO" id="GO:0070390">
    <property type="term" value="C:transcription export complex 2"/>
    <property type="evidence" value="ECO:0007669"/>
    <property type="project" value="TreeGrafter"/>
</dbReference>
<dbReference type="RefSeq" id="XP_007879319.1">
    <property type="nucleotide sequence ID" value="XM_007881128.1"/>
</dbReference>
<dbReference type="PANTHER" id="PTHR12732">
    <property type="entry name" value="UNCHARACTERIZED PROTEASOME COMPONENT REGION PCI-CONTAINING"/>
    <property type="match status" value="1"/>
</dbReference>
<protein>
    <submittedName>
        <fullName evidence="2">Uncharacterized protein</fullName>
    </submittedName>
</protein>
<name>A0A061HDV1_9BASI</name>
<dbReference type="GO" id="GO:0016973">
    <property type="term" value="P:poly(A)+ mRNA export from nucleus"/>
    <property type="evidence" value="ECO:0007669"/>
    <property type="project" value="TreeGrafter"/>
</dbReference>
<dbReference type="GO" id="GO:0006368">
    <property type="term" value="P:transcription elongation by RNA polymerase II"/>
    <property type="evidence" value="ECO:0007669"/>
    <property type="project" value="TreeGrafter"/>
</dbReference>
<dbReference type="GO" id="GO:0003690">
    <property type="term" value="F:double-stranded DNA binding"/>
    <property type="evidence" value="ECO:0007669"/>
    <property type="project" value="InterPro"/>
</dbReference>
<dbReference type="OrthoDB" id="5404651at2759"/>
<proteinExistence type="predicted"/>
<dbReference type="eggNOG" id="KOG2688">
    <property type="taxonomic scope" value="Eukaryota"/>
</dbReference>
<dbReference type="InterPro" id="IPR036388">
    <property type="entry name" value="WH-like_DNA-bd_sf"/>
</dbReference>